<sequence length="350" mass="39870">MAKGNSNPPTLPIPIFTGEKYDIWSTKMETYFFSQDLWDIVNEELSIPEITSFTPDWLRKQLKASWQKNAAALYILQQAVDDNICSKIYKVKTAKEAWNTLKEEFQGNTQPTILPDKERKEVEAECKKYLLLYKAILEGNLEAVRTLCDKDKDALKARITVNFDTALHVAVGTGKANHIVEYLLKEMSMDQLAQKNKEGNTILSVAAIVGNLPAASMILMKDKYLTLIQDSNNFKRIPLIEAARHGQKKMIKYLLQFSDSYLNFYVDSTRFSDESGVSFLNSLIIAGFYGLALKLLKKHGNLATKQLPTGESLLSTIAGKPSAFRSGQNTKRKFLQFFKDYKREYIFHNY</sequence>
<accession>A0ACC0XMK3</accession>
<evidence type="ECO:0000313" key="2">
    <source>
        <dbReference type="Proteomes" id="UP001163603"/>
    </source>
</evidence>
<reference evidence="2" key="1">
    <citation type="journal article" date="2023" name="G3 (Bethesda)">
        <title>Genome assembly and association tests identify interacting loci associated with vigor, precocity, and sex in interspecific pistachio rootstocks.</title>
        <authorList>
            <person name="Palmer W."/>
            <person name="Jacygrad E."/>
            <person name="Sagayaradj S."/>
            <person name="Cavanaugh K."/>
            <person name="Han R."/>
            <person name="Bertier L."/>
            <person name="Beede B."/>
            <person name="Kafkas S."/>
            <person name="Golino D."/>
            <person name="Preece J."/>
            <person name="Michelmore R."/>
        </authorList>
    </citation>
    <scope>NUCLEOTIDE SEQUENCE [LARGE SCALE GENOMIC DNA]</scope>
</reference>
<proteinExistence type="predicted"/>
<protein>
    <submittedName>
        <fullName evidence="1">Uncharacterized protein</fullName>
    </submittedName>
</protein>
<name>A0ACC0XMK3_9ROSI</name>
<comment type="caution">
    <text evidence="1">The sequence shown here is derived from an EMBL/GenBank/DDBJ whole genome shotgun (WGS) entry which is preliminary data.</text>
</comment>
<organism evidence="1 2">
    <name type="scientific">Pistacia integerrima</name>
    <dbReference type="NCBI Taxonomy" id="434235"/>
    <lineage>
        <taxon>Eukaryota</taxon>
        <taxon>Viridiplantae</taxon>
        <taxon>Streptophyta</taxon>
        <taxon>Embryophyta</taxon>
        <taxon>Tracheophyta</taxon>
        <taxon>Spermatophyta</taxon>
        <taxon>Magnoliopsida</taxon>
        <taxon>eudicotyledons</taxon>
        <taxon>Gunneridae</taxon>
        <taxon>Pentapetalae</taxon>
        <taxon>rosids</taxon>
        <taxon>malvids</taxon>
        <taxon>Sapindales</taxon>
        <taxon>Anacardiaceae</taxon>
        <taxon>Pistacia</taxon>
    </lineage>
</organism>
<dbReference type="EMBL" id="CM047747">
    <property type="protein sequence ID" value="KAJ0018833.1"/>
    <property type="molecule type" value="Genomic_DNA"/>
</dbReference>
<keyword evidence="2" id="KW-1185">Reference proteome</keyword>
<gene>
    <name evidence="1" type="ORF">Pint_11942</name>
</gene>
<evidence type="ECO:0000313" key="1">
    <source>
        <dbReference type="EMBL" id="KAJ0018833.1"/>
    </source>
</evidence>
<dbReference type="Proteomes" id="UP001163603">
    <property type="component" value="Chromosome 12"/>
</dbReference>